<dbReference type="InterPro" id="IPR051158">
    <property type="entry name" value="Metallophosphoesterase_sf"/>
</dbReference>
<dbReference type="Proteomes" id="UP000324797">
    <property type="component" value="Unassembled WGS sequence"/>
</dbReference>
<gene>
    <name evidence="4" type="ORF">FXV83_08305</name>
</gene>
<reference evidence="4 5" key="1">
    <citation type="submission" date="2019-08" db="EMBL/GenBank/DDBJ databases">
        <title>Bradyrhizobium hipponensis sp. nov., a rhizobium isolated from a Lupinus angustifolius root nodule in Tunisia.</title>
        <authorList>
            <person name="Off K."/>
            <person name="Rejili M."/>
            <person name="Mars M."/>
            <person name="Brachmann A."/>
            <person name="Marin M."/>
        </authorList>
    </citation>
    <scope>NUCLEOTIDE SEQUENCE [LARGE SCALE GENOMIC DNA]</scope>
    <source>
        <strain evidence="5">aSej3</strain>
    </source>
</reference>
<dbReference type="GO" id="GO:0016020">
    <property type="term" value="C:membrane"/>
    <property type="evidence" value="ECO:0007669"/>
    <property type="project" value="GOC"/>
</dbReference>
<dbReference type="GO" id="GO:0009245">
    <property type="term" value="P:lipid A biosynthetic process"/>
    <property type="evidence" value="ECO:0007669"/>
    <property type="project" value="TreeGrafter"/>
</dbReference>
<dbReference type="SUPFAM" id="SSF56300">
    <property type="entry name" value="Metallo-dependent phosphatases"/>
    <property type="match status" value="1"/>
</dbReference>
<dbReference type="EMBL" id="VSTH01000021">
    <property type="protein sequence ID" value="TYO67181.1"/>
    <property type="molecule type" value="Genomic_DNA"/>
</dbReference>
<feature type="domain" description="Calcineurin-like phosphoesterase" evidence="3">
    <location>
        <begin position="91"/>
        <end position="250"/>
    </location>
</feature>
<dbReference type="PANTHER" id="PTHR31302:SF31">
    <property type="entry name" value="PHOSPHODIESTERASE YAEI"/>
    <property type="match status" value="1"/>
</dbReference>
<dbReference type="PANTHER" id="PTHR31302">
    <property type="entry name" value="TRANSMEMBRANE PROTEIN WITH METALLOPHOSPHOESTERASE DOMAIN-RELATED"/>
    <property type="match status" value="1"/>
</dbReference>
<dbReference type="Gene3D" id="3.60.21.10">
    <property type="match status" value="1"/>
</dbReference>
<dbReference type="RefSeq" id="WP_148738690.1">
    <property type="nucleotide sequence ID" value="NZ_VSTH01000021.1"/>
</dbReference>
<organism evidence="4 5">
    <name type="scientific">Bradyrhizobium hipponense</name>
    <dbReference type="NCBI Taxonomy" id="2605638"/>
    <lineage>
        <taxon>Bacteria</taxon>
        <taxon>Pseudomonadati</taxon>
        <taxon>Pseudomonadota</taxon>
        <taxon>Alphaproteobacteria</taxon>
        <taxon>Hyphomicrobiales</taxon>
        <taxon>Nitrobacteraceae</taxon>
        <taxon>Bradyrhizobium</taxon>
    </lineage>
</organism>
<name>A0A5S4YS05_9BRAD</name>
<dbReference type="GO" id="GO:0008758">
    <property type="term" value="F:UDP-2,3-diacylglucosamine hydrolase activity"/>
    <property type="evidence" value="ECO:0007669"/>
    <property type="project" value="TreeGrafter"/>
</dbReference>
<dbReference type="InterPro" id="IPR029052">
    <property type="entry name" value="Metallo-depent_PP-like"/>
</dbReference>
<keyword evidence="1" id="KW-0479">Metal-binding</keyword>
<sequence>MDEDILHKLEGRLGPLHARQRLAIETDHEAQIFGHGLLSFHIENWYPVHSIVRNALKLTGLYWRGRRNTESILVKRNDVVFKELPPLFDGFTILHISDMHVDMNEAAMQRLIELVGDKHYDLCALTGDYRGKNLGPFEATLNGVARVRAHLKEPVYGVLGDHDTIQMVPGLEAMGIHILLNESEVIVRGDQQIYLAGIDDAHCFKADDIEKAALQIPFGEFSILLSHTPEVYHQAAHAGFNLLLSGHTHGGQICLPGSIPIILDAVLPRQMGAGAWRYHDMAGYTSVGAGSSVVPVRLYCPPEITLHCLRSG</sequence>
<evidence type="ECO:0000256" key="1">
    <source>
        <dbReference type="ARBA" id="ARBA00022723"/>
    </source>
</evidence>
<evidence type="ECO:0000259" key="3">
    <source>
        <dbReference type="Pfam" id="PF00149"/>
    </source>
</evidence>
<dbReference type="GO" id="GO:0046872">
    <property type="term" value="F:metal ion binding"/>
    <property type="evidence" value="ECO:0007669"/>
    <property type="project" value="UniProtKB-KW"/>
</dbReference>
<protein>
    <submittedName>
        <fullName evidence="4">Metallophosphoesterase</fullName>
    </submittedName>
</protein>
<dbReference type="AlphaFoldDB" id="A0A5S4YS05"/>
<evidence type="ECO:0000313" key="4">
    <source>
        <dbReference type="EMBL" id="TYO67181.1"/>
    </source>
</evidence>
<dbReference type="Pfam" id="PF00149">
    <property type="entry name" value="Metallophos"/>
    <property type="match status" value="1"/>
</dbReference>
<keyword evidence="2" id="KW-0378">Hydrolase</keyword>
<evidence type="ECO:0000256" key="2">
    <source>
        <dbReference type="ARBA" id="ARBA00022801"/>
    </source>
</evidence>
<comment type="caution">
    <text evidence="4">The sequence shown here is derived from an EMBL/GenBank/DDBJ whole genome shotgun (WGS) entry which is preliminary data.</text>
</comment>
<evidence type="ECO:0000313" key="5">
    <source>
        <dbReference type="Proteomes" id="UP000324797"/>
    </source>
</evidence>
<proteinExistence type="predicted"/>
<keyword evidence="5" id="KW-1185">Reference proteome</keyword>
<accession>A0A5S4YS05</accession>
<dbReference type="InterPro" id="IPR004843">
    <property type="entry name" value="Calcineurin-like_PHP"/>
</dbReference>